<keyword evidence="6" id="KW-0472">Membrane</keyword>
<evidence type="ECO:0000313" key="7">
    <source>
        <dbReference type="EMBL" id="GAH35418.1"/>
    </source>
</evidence>
<name>X1GQY1_9ZZZZ</name>
<organism evidence="7">
    <name type="scientific">marine sediment metagenome</name>
    <dbReference type="NCBI Taxonomy" id="412755"/>
    <lineage>
        <taxon>unclassified sequences</taxon>
        <taxon>metagenomes</taxon>
        <taxon>ecological metagenomes</taxon>
    </lineage>
</organism>
<keyword evidence="4" id="KW-0812">Transmembrane</keyword>
<evidence type="ECO:0008006" key="8">
    <source>
        <dbReference type="Google" id="ProtNLM"/>
    </source>
</evidence>
<dbReference type="Gene3D" id="1.10.3720.10">
    <property type="entry name" value="MetI-like"/>
    <property type="match status" value="1"/>
</dbReference>
<evidence type="ECO:0000256" key="4">
    <source>
        <dbReference type="ARBA" id="ARBA00022692"/>
    </source>
</evidence>
<keyword evidence="3" id="KW-1003">Cell membrane</keyword>
<evidence type="ECO:0000256" key="5">
    <source>
        <dbReference type="ARBA" id="ARBA00022989"/>
    </source>
</evidence>
<dbReference type="GO" id="GO:0005886">
    <property type="term" value="C:plasma membrane"/>
    <property type="evidence" value="ECO:0007669"/>
    <property type="project" value="UniProtKB-SubCell"/>
</dbReference>
<protein>
    <recommendedName>
        <fullName evidence="8">ABC transmembrane type-1 domain-containing protein</fullName>
    </recommendedName>
</protein>
<sequence length="61" mass="6868">MINWILSDFGVIKEYIPFLSQTLTAMPAVILTNIWKGTPFVGIMLLAGLQAIPVQLYEQQM</sequence>
<evidence type="ECO:0000256" key="2">
    <source>
        <dbReference type="ARBA" id="ARBA00022448"/>
    </source>
</evidence>
<proteinExistence type="predicted"/>
<keyword evidence="2" id="KW-0813">Transport</keyword>
<dbReference type="InterPro" id="IPR035906">
    <property type="entry name" value="MetI-like_sf"/>
</dbReference>
<gene>
    <name evidence="7" type="ORF">S03H2_10448</name>
</gene>
<keyword evidence="5" id="KW-1133">Transmembrane helix</keyword>
<dbReference type="EMBL" id="BARU01005372">
    <property type="protein sequence ID" value="GAH35418.1"/>
    <property type="molecule type" value="Genomic_DNA"/>
</dbReference>
<dbReference type="PANTHER" id="PTHR43005:SF1">
    <property type="entry name" value="SPERMIDINE_PUTRESCINE TRANSPORT SYSTEM PERMEASE PROTEIN"/>
    <property type="match status" value="1"/>
</dbReference>
<evidence type="ECO:0000256" key="1">
    <source>
        <dbReference type="ARBA" id="ARBA00004651"/>
    </source>
</evidence>
<evidence type="ECO:0000256" key="3">
    <source>
        <dbReference type="ARBA" id="ARBA00022475"/>
    </source>
</evidence>
<comment type="caution">
    <text evidence="7">The sequence shown here is derived from an EMBL/GenBank/DDBJ whole genome shotgun (WGS) entry which is preliminary data.</text>
</comment>
<comment type="subcellular location">
    <subcellularLocation>
        <location evidence="1">Cell membrane</location>
        <topology evidence="1">Multi-pass membrane protein</topology>
    </subcellularLocation>
</comment>
<dbReference type="AlphaFoldDB" id="X1GQY1"/>
<reference evidence="7" key="1">
    <citation type="journal article" date="2014" name="Front. Microbiol.">
        <title>High frequency of phylogenetically diverse reductive dehalogenase-homologous genes in deep subseafloor sedimentary metagenomes.</title>
        <authorList>
            <person name="Kawai M."/>
            <person name="Futagami T."/>
            <person name="Toyoda A."/>
            <person name="Takaki Y."/>
            <person name="Nishi S."/>
            <person name="Hori S."/>
            <person name="Arai W."/>
            <person name="Tsubouchi T."/>
            <person name="Morono Y."/>
            <person name="Uchiyama I."/>
            <person name="Ito T."/>
            <person name="Fujiyama A."/>
            <person name="Inagaki F."/>
            <person name="Takami H."/>
        </authorList>
    </citation>
    <scope>NUCLEOTIDE SEQUENCE</scope>
    <source>
        <strain evidence="7">Expedition CK06-06</strain>
    </source>
</reference>
<dbReference type="PANTHER" id="PTHR43005">
    <property type="entry name" value="BLR7065 PROTEIN"/>
    <property type="match status" value="1"/>
</dbReference>
<dbReference type="SUPFAM" id="SSF161098">
    <property type="entry name" value="MetI-like"/>
    <property type="match status" value="1"/>
</dbReference>
<accession>X1GQY1</accession>
<evidence type="ECO:0000256" key="6">
    <source>
        <dbReference type="ARBA" id="ARBA00023136"/>
    </source>
</evidence>